<gene>
    <name evidence="1" type="ORF">SM124_21140</name>
</gene>
<evidence type="ECO:0008006" key="3">
    <source>
        <dbReference type="Google" id="ProtNLM"/>
    </source>
</evidence>
<comment type="caution">
    <text evidence="1">The sequence shown here is derived from an EMBL/GenBank/DDBJ whole genome shotgun (WGS) entry which is preliminary data.</text>
</comment>
<dbReference type="Proteomes" id="UP001290455">
    <property type="component" value="Unassembled WGS sequence"/>
</dbReference>
<keyword evidence="2" id="KW-1185">Reference proteome</keyword>
<evidence type="ECO:0000313" key="1">
    <source>
        <dbReference type="EMBL" id="MDZ5474204.1"/>
    </source>
</evidence>
<organism evidence="1 2">
    <name type="scientific">Robertmurraya mangrovi</name>
    <dbReference type="NCBI Taxonomy" id="3098077"/>
    <lineage>
        <taxon>Bacteria</taxon>
        <taxon>Bacillati</taxon>
        <taxon>Bacillota</taxon>
        <taxon>Bacilli</taxon>
        <taxon>Bacillales</taxon>
        <taxon>Bacillaceae</taxon>
        <taxon>Robertmurraya</taxon>
    </lineage>
</organism>
<protein>
    <recommendedName>
        <fullName evidence="3">Oxalate:formate antiporter</fullName>
    </recommendedName>
</protein>
<reference evidence="1 2" key="1">
    <citation type="submission" date="2023-11" db="EMBL/GenBank/DDBJ databases">
        <title>Bacillus jintuensis, isolated from a mudflat on the Beibu Gulf coast.</title>
        <authorList>
            <person name="Li M."/>
        </authorList>
    </citation>
    <scope>NUCLEOTIDE SEQUENCE [LARGE SCALE GENOMIC DNA]</scope>
    <source>
        <strain evidence="1 2">31A1R</strain>
    </source>
</reference>
<evidence type="ECO:0000313" key="2">
    <source>
        <dbReference type="Proteomes" id="UP001290455"/>
    </source>
</evidence>
<name>A0ABU5J476_9BACI</name>
<accession>A0ABU5J476</accession>
<sequence>MKRNNHLVREIIYIHLNEKDQYVMSYGIEFAEFARSLSDLMNHVLLLKHQFDDGDFNMHTLLEYVPNERFKKLIQDDVYGYGDFCWIDFEEVEGLDELPGQELAEILYLGHIKDHLKQPFYNHLRNRFVYLAHDDGWWNKVYYRNMTDFYRMVGDVVADKLSEKKVEKNLFGLKKKRIFPSLPMDFLLNMRSLMKEGMVISLQDMTQNRAKIEIPIWVIGDYNNMDDMYDEYEKVVKGKCDIKLVFDKKLREWRSYSN</sequence>
<proteinExistence type="predicted"/>
<dbReference type="EMBL" id="JAXOFX010000021">
    <property type="protein sequence ID" value="MDZ5474204.1"/>
    <property type="molecule type" value="Genomic_DNA"/>
</dbReference>
<dbReference type="RefSeq" id="WP_322448497.1">
    <property type="nucleotide sequence ID" value="NZ_JAXOFX010000021.1"/>
</dbReference>